<feature type="region of interest" description="Disordered" evidence="13">
    <location>
        <begin position="190"/>
        <end position="253"/>
    </location>
</feature>
<comment type="catalytic activity">
    <reaction evidence="11">
        <text>adenosine(37) in tRNA(Ala) + H2O + H(+) = inosine(37) in tRNA(Ala) + NH4(+)</text>
        <dbReference type="Rhea" id="RHEA:50968"/>
        <dbReference type="Rhea" id="RHEA-COMP:12855"/>
        <dbReference type="Rhea" id="RHEA-COMP:12856"/>
        <dbReference type="ChEBI" id="CHEBI:15377"/>
        <dbReference type="ChEBI" id="CHEBI:15378"/>
        <dbReference type="ChEBI" id="CHEBI:28938"/>
        <dbReference type="ChEBI" id="CHEBI:74411"/>
        <dbReference type="ChEBI" id="CHEBI:82852"/>
        <dbReference type="EC" id="3.5.4.34"/>
    </reaction>
</comment>
<dbReference type="Pfam" id="PF02137">
    <property type="entry name" value="A_deamin"/>
    <property type="match status" value="1"/>
</dbReference>
<dbReference type="EC" id="3.5.4.34" evidence="8"/>
<evidence type="ECO:0000256" key="4">
    <source>
        <dbReference type="ARBA" id="ARBA00022833"/>
    </source>
</evidence>
<dbReference type="InterPro" id="IPR002466">
    <property type="entry name" value="A_deamin"/>
</dbReference>
<feature type="domain" description="A to I editase" evidence="14">
    <location>
        <begin position="471"/>
        <end position="828"/>
    </location>
</feature>
<evidence type="ECO:0000256" key="10">
    <source>
        <dbReference type="ARBA" id="ARBA00041760"/>
    </source>
</evidence>
<keyword evidence="12" id="KW-0175">Coiled coil</keyword>
<dbReference type="Proteomes" id="UP001642540">
    <property type="component" value="Unassembled WGS sequence"/>
</dbReference>
<evidence type="ECO:0000256" key="7">
    <source>
        <dbReference type="ARBA" id="ARBA00038326"/>
    </source>
</evidence>
<dbReference type="EMBL" id="CAXLJM020000007">
    <property type="protein sequence ID" value="CAL8072752.1"/>
    <property type="molecule type" value="Genomic_DNA"/>
</dbReference>
<evidence type="ECO:0000256" key="6">
    <source>
        <dbReference type="ARBA" id="ARBA00037784"/>
    </source>
</evidence>
<evidence type="ECO:0000256" key="2">
    <source>
        <dbReference type="ARBA" id="ARBA00022723"/>
    </source>
</evidence>
<evidence type="ECO:0000256" key="11">
    <source>
        <dbReference type="ARBA" id="ARBA00047635"/>
    </source>
</evidence>
<name>A0ABP1PTJ1_9HEXA</name>
<keyword evidence="2" id="KW-0479">Metal-binding</keyword>
<dbReference type="PANTHER" id="PTHR46516:SF1">
    <property type="entry name" value="TRNA-SPECIFIC ADENOSINE DEAMINASE 1"/>
    <property type="match status" value="1"/>
</dbReference>
<comment type="function">
    <text evidence="6">Specifically deaminates adenosine-37 to inosine in tRNA-Ala.</text>
</comment>
<comment type="caution">
    <text evidence="15">The sequence shown here is derived from an EMBL/GenBank/DDBJ whole genome shotgun (WGS) entry which is preliminary data.</text>
</comment>
<evidence type="ECO:0000259" key="14">
    <source>
        <dbReference type="PROSITE" id="PS50141"/>
    </source>
</evidence>
<feature type="compositionally biased region" description="Polar residues" evidence="13">
    <location>
        <begin position="322"/>
        <end position="336"/>
    </location>
</feature>
<proteinExistence type="inferred from homology"/>
<comment type="cofactor">
    <cofactor evidence="5">
        <name>1D-myo-inositol hexakisphosphate</name>
        <dbReference type="ChEBI" id="CHEBI:58130"/>
    </cofactor>
</comment>
<feature type="compositionally biased region" description="Acidic residues" evidence="13">
    <location>
        <begin position="214"/>
        <end position="223"/>
    </location>
</feature>
<evidence type="ECO:0000256" key="1">
    <source>
        <dbReference type="ARBA" id="ARBA00022694"/>
    </source>
</evidence>
<keyword evidence="4" id="KW-0862">Zinc</keyword>
<comment type="similarity">
    <text evidence="7">Belongs to the ADAT1 family.</text>
</comment>
<evidence type="ECO:0000256" key="3">
    <source>
        <dbReference type="ARBA" id="ARBA00022801"/>
    </source>
</evidence>
<evidence type="ECO:0000256" key="13">
    <source>
        <dbReference type="SAM" id="MobiDB-lite"/>
    </source>
</evidence>
<feature type="compositionally biased region" description="Polar residues" evidence="13">
    <location>
        <begin position="356"/>
        <end position="365"/>
    </location>
</feature>
<protein>
    <recommendedName>
        <fullName evidence="9">tRNA-specific adenosine deaminase 1</fullName>
        <ecNumber evidence="8">3.5.4.34</ecNumber>
    </recommendedName>
    <alternativeName>
        <fullName evidence="10">tRNA-specific adenosine-37 deaminase</fullName>
    </alternativeName>
</protein>
<feature type="coiled-coil region" evidence="12">
    <location>
        <begin position="53"/>
        <end position="93"/>
    </location>
</feature>
<feature type="compositionally biased region" description="Basic and acidic residues" evidence="13">
    <location>
        <begin position="584"/>
        <end position="594"/>
    </location>
</feature>
<organism evidence="15 16">
    <name type="scientific">Orchesella dallaii</name>
    <dbReference type="NCBI Taxonomy" id="48710"/>
    <lineage>
        <taxon>Eukaryota</taxon>
        <taxon>Metazoa</taxon>
        <taxon>Ecdysozoa</taxon>
        <taxon>Arthropoda</taxon>
        <taxon>Hexapoda</taxon>
        <taxon>Collembola</taxon>
        <taxon>Entomobryomorpha</taxon>
        <taxon>Entomobryoidea</taxon>
        <taxon>Orchesellidae</taxon>
        <taxon>Orchesellinae</taxon>
        <taxon>Orchesella</taxon>
    </lineage>
</organism>
<evidence type="ECO:0000256" key="12">
    <source>
        <dbReference type="SAM" id="Coils"/>
    </source>
</evidence>
<keyword evidence="3" id="KW-0378">Hydrolase</keyword>
<evidence type="ECO:0000256" key="8">
    <source>
        <dbReference type="ARBA" id="ARBA00038940"/>
    </source>
</evidence>
<keyword evidence="1" id="KW-0819">tRNA processing</keyword>
<dbReference type="SMART" id="SM00552">
    <property type="entry name" value="ADEAMc"/>
    <property type="match status" value="1"/>
</dbReference>
<evidence type="ECO:0000313" key="16">
    <source>
        <dbReference type="Proteomes" id="UP001642540"/>
    </source>
</evidence>
<dbReference type="PROSITE" id="PS50141">
    <property type="entry name" value="A_DEAMIN_EDITASE"/>
    <property type="match status" value="1"/>
</dbReference>
<evidence type="ECO:0000313" key="15">
    <source>
        <dbReference type="EMBL" id="CAL8072752.1"/>
    </source>
</evidence>
<evidence type="ECO:0000256" key="9">
    <source>
        <dbReference type="ARBA" id="ARBA00040502"/>
    </source>
</evidence>
<feature type="region of interest" description="Disordered" evidence="13">
    <location>
        <begin position="566"/>
        <end position="594"/>
    </location>
</feature>
<gene>
    <name evidence="15" type="ORF">ODALV1_LOCUS2307</name>
</gene>
<feature type="region of interest" description="Disordered" evidence="13">
    <location>
        <begin position="311"/>
        <end position="400"/>
    </location>
</feature>
<reference evidence="15 16" key="1">
    <citation type="submission" date="2024-08" db="EMBL/GenBank/DDBJ databases">
        <authorList>
            <person name="Cucini C."/>
            <person name="Frati F."/>
        </authorList>
    </citation>
    <scope>NUCLEOTIDE SEQUENCE [LARGE SCALE GENOMIC DNA]</scope>
</reference>
<evidence type="ECO:0000256" key="5">
    <source>
        <dbReference type="ARBA" id="ARBA00037026"/>
    </source>
</evidence>
<sequence>MALKQIVRNGKIIKKIVRKKQSSSDQPLTKRQELNNHIVCMRNTVNQVKVQIINRLVQQIRKYKERKGNEDEKQKANRKADRLVEEIQALKKLKKDKASLYALLDTQKLEDVLGNPSASSEEKAVARLSHHPLIQKDVKKYRNSNPNWDVQISVLLEMTKQKKPKKDEPTTTFPNNVISDVANAVKTNEEIKSEVDEDLAIKTESQSDSQSNESSDDSDEADETPAVKSKPTKQTLSAPKVDSGSKKLIIQRKPTMPLCDKSTGTVKVKFLKDLAELEDSTETFTASSGTLRVDVTKAPVIKRPKSAFFVGGIDEPKEESPQDFQQKPTFTRNPNAPSKPVFRKGKLISKPPPRQPQSSNFNQKRQGPPPKFGRPDNRFSGNSEPLEQNPKRSKFSNDSDRNLKGRRLLLMTTIKMDANCIARSAIEQFNKLPKKGKPNPTTEWTSLATILQEEISSDDKNNSVSKTKIVALGTGTKCLGKNELSKLGDVVSDSHAEVVARRSFLLYLYEQIDLIILGKRDKSILEYINENNEKNSSLLKNFKLRKNISFHMFISHLPCGDAAIVESDDEPKGNEDACPPSKKSKLDDSSNEHRTGAKLQVGPLQYEETQVVGKCRVKPGKGDPTLCMSCSDKLAKWQIMGLQGALLSVFIPEPIRIKSITIGGNIPFRQESLERALYARFSEQVSSILNESFPEYVVGYQCPLVYQTELNFMEFKETLVPAPASISWYSSVSVLDPKEIVQVLVNGRKQGATKKFFGKPSSMVDICRAKIFAKYDRLYRSQLSNIEGFAKSYGEAKNASANYVAAWGALKQSVFVGWTDKPSELKMFTI</sequence>
<keyword evidence="16" id="KW-1185">Reference proteome</keyword>
<dbReference type="PANTHER" id="PTHR46516">
    <property type="entry name" value="TRNA-SPECIFIC ADENOSINE DEAMINASE 1"/>
    <property type="match status" value="1"/>
</dbReference>
<accession>A0ABP1PTJ1</accession>
<feature type="compositionally biased region" description="Low complexity" evidence="13">
    <location>
        <begin position="204"/>
        <end position="213"/>
    </location>
</feature>